<dbReference type="RefSeq" id="WP_087403008.1">
    <property type="nucleotide sequence ID" value="NZ_DAWEOI010000008.1"/>
</dbReference>
<proteinExistence type="predicted"/>
<reference evidence="2" key="1">
    <citation type="submission" date="2017-04" db="EMBL/GenBank/DDBJ databases">
        <title>Function of individual gut microbiota members based on whole genome sequencing of pure cultures obtained from chicken caecum.</title>
        <authorList>
            <person name="Medvecky M."/>
            <person name="Cejkova D."/>
            <person name="Polansky O."/>
            <person name="Karasova D."/>
            <person name="Kubasova T."/>
            <person name="Cizek A."/>
            <person name="Rychlik I."/>
        </authorList>
    </citation>
    <scope>NUCLEOTIDE SEQUENCE [LARGE SCALE GENOMIC DNA]</scope>
    <source>
        <strain evidence="2">An90</strain>
    </source>
</reference>
<sequence>MSRDNYNPYRMVGAKKIDVWFYEEGDLRRTHHYVYELFILPLYGVCENSFLDYRHRSDELLELYFQPPYIEVPLWLMAMMVKKMSIHEANRFFEIMRTRMNRIFKKTFQPLTAEQLLKLLVESLVESVY</sequence>
<evidence type="ECO:0000313" key="2">
    <source>
        <dbReference type="Proteomes" id="UP000195772"/>
    </source>
</evidence>
<name>A0A1Y3QSK0_9BACT</name>
<comment type="caution">
    <text evidence="1">The sequence shown here is derived from an EMBL/GenBank/DDBJ whole genome shotgun (WGS) entry which is preliminary data.</text>
</comment>
<protein>
    <submittedName>
        <fullName evidence="1">Uncharacterized protein</fullName>
    </submittedName>
</protein>
<dbReference type="OrthoDB" id="1002184at2"/>
<accession>A0A1Y3QSK0</accession>
<dbReference type="AlphaFoldDB" id="A0A1Y3QSK0"/>
<evidence type="ECO:0000313" key="1">
    <source>
        <dbReference type="EMBL" id="OUN02642.1"/>
    </source>
</evidence>
<gene>
    <name evidence="1" type="ORF">B5G41_11405</name>
</gene>
<organism evidence="1 2">
    <name type="scientific">Alistipes onderdonkii</name>
    <dbReference type="NCBI Taxonomy" id="328813"/>
    <lineage>
        <taxon>Bacteria</taxon>
        <taxon>Pseudomonadati</taxon>
        <taxon>Bacteroidota</taxon>
        <taxon>Bacteroidia</taxon>
        <taxon>Bacteroidales</taxon>
        <taxon>Rikenellaceae</taxon>
        <taxon>Alistipes</taxon>
    </lineage>
</organism>
<dbReference type="EMBL" id="NFHB01000007">
    <property type="protein sequence ID" value="OUN02642.1"/>
    <property type="molecule type" value="Genomic_DNA"/>
</dbReference>
<dbReference type="Proteomes" id="UP000195772">
    <property type="component" value="Unassembled WGS sequence"/>
</dbReference>